<organism evidence="2">
    <name type="scientific">Ditylum brightwellii</name>
    <dbReference type="NCBI Taxonomy" id="49249"/>
    <lineage>
        <taxon>Eukaryota</taxon>
        <taxon>Sar</taxon>
        <taxon>Stramenopiles</taxon>
        <taxon>Ochrophyta</taxon>
        <taxon>Bacillariophyta</taxon>
        <taxon>Mediophyceae</taxon>
        <taxon>Lithodesmiophycidae</taxon>
        <taxon>Lithodesmiales</taxon>
        <taxon>Lithodesmiaceae</taxon>
        <taxon>Ditylum</taxon>
    </lineage>
</organism>
<sequence length="646" mass="73483">MDPTMTNHVVTLIPPAGPKRVRRSAKYTKGRSSRSIWSLRDESISEEEKKLFYYFQTCPSLPSLRTEFRNKNCNNGNLNICAETEEITGRSLLHCIGLNERLIMVSTGGSDAAISQINRFIMQELIPGYPSAVTEEDNNNFIPFTEIIIEWVNNRRDTRKSKIAADDLQTISTRAMPRMVEWSLEILSEILDSDLSGDASPQSSFTSIDTSNISYQDLNLFGSLHSARMSPKHTGRKNIMGKQISSMHRPFHREIIVRKIAAIPHLLEELLLIEDKEQLHHIFELSIVRKALLFGTESFGDGKWLIKMLDAAIKVNDSSMIAFSSHREVSDPGFQFAEDECRFLAEAAIFYLECVSKVNIFDDLRVFHKIQFSRKVFPNKKGSRVLSKSDVQQFQECRDELFHNVTALEGLVRRISVMDDDLVKRASVTKVLCRKLDKSISSDFAAALALFDGINHILLVVTFRLGPAEALFYLSRADESFKPHQYIIANVVLVASIVYFATRTIYSNKAKYALSHRLFWSGLFSGSNFLDVVPLVMVLFCIFFTDIILRQRACKETDKFNIIPWPGRIAVALTTPFLWFRILNYIKIRNKHLATVILCFNQIVKDIKCLLGTDVSNMVSVSPLLSSSFILLGTDVSKIFKFHIIF</sequence>
<evidence type="ECO:0000313" key="2">
    <source>
        <dbReference type="EMBL" id="CAE4645388.1"/>
    </source>
</evidence>
<keyword evidence="1" id="KW-1133">Transmembrane helix</keyword>
<proteinExistence type="predicted"/>
<keyword evidence="1" id="KW-0472">Membrane</keyword>
<feature type="transmembrane region" description="Helical" evidence="1">
    <location>
        <begin position="486"/>
        <end position="506"/>
    </location>
</feature>
<protein>
    <submittedName>
        <fullName evidence="2">Uncharacterized protein</fullName>
    </submittedName>
</protein>
<evidence type="ECO:0000256" key="1">
    <source>
        <dbReference type="SAM" id="Phobius"/>
    </source>
</evidence>
<dbReference type="EMBL" id="HBNS01045338">
    <property type="protein sequence ID" value="CAE4645388.1"/>
    <property type="molecule type" value="Transcribed_RNA"/>
</dbReference>
<feature type="transmembrane region" description="Helical" evidence="1">
    <location>
        <begin position="444"/>
        <end position="466"/>
    </location>
</feature>
<accession>A0A7S4SGZ0</accession>
<feature type="transmembrane region" description="Helical" evidence="1">
    <location>
        <begin position="518"/>
        <end position="545"/>
    </location>
</feature>
<dbReference type="AlphaFoldDB" id="A0A7S4SGZ0"/>
<name>A0A7S4SGZ0_9STRA</name>
<keyword evidence="1" id="KW-0812">Transmembrane</keyword>
<gene>
    <name evidence="2" type="ORF">DBRI00130_LOCUS35087</name>
</gene>
<reference evidence="2" key="1">
    <citation type="submission" date="2021-01" db="EMBL/GenBank/DDBJ databases">
        <authorList>
            <person name="Corre E."/>
            <person name="Pelletier E."/>
            <person name="Niang G."/>
            <person name="Scheremetjew M."/>
            <person name="Finn R."/>
            <person name="Kale V."/>
            <person name="Holt S."/>
            <person name="Cochrane G."/>
            <person name="Meng A."/>
            <person name="Brown T."/>
            <person name="Cohen L."/>
        </authorList>
    </citation>
    <scope>NUCLEOTIDE SEQUENCE</scope>
    <source>
        <strain evidence="2">GSO104</strain>
    </source>
</reference>